<name>A0A0C3QDL2_9AGAM</name>
<dbReference type="Proteomes" id="UP000054248">
    <property type="component" value="Unassembled WGS sequence"/>
</dbReference>
<evidence type="ECO:0000313" key="2">
    <source>
        <dbReference type="EMBL" id="KIO29110.1"/>
    </source>
</evidence>
<organism evidence="2 3">
    <name type="scientific">Tulasnella calospora MUT 4182</name>
    <dbReference type="NCBI Taxonomy" id="1051891"/>
    <lineage>
        <taxon>Eukaryota</taxon>
        <taxon>Fungi</taxon>
        <taxon>Dikarya</taxon>
        <taxon>Basidiomycota</taxon>
        <taxon>Agaricomycotina</taxon>
        <taxon>Agaricomycetes</taxon>
        <taxon>Cantharellales</taxon>
        <taxon>Tulasnellaceae</taxon>
        <taxon>Tulasnella</taxon>
    </lineage>
</organism>
<keyword evidence="3" id="KW-1185">Reference proteome</keyword>
<proteinExistence type="predicted"/>
<dbReference type="EMBL" id="KN822986">
    <property type="protein sequence ID" value="KIO29110.1"/>
    <property type="molecule type" value="Genomic_DNA"/>
</dbReference>
<feature type="compositionally biased region" description="Basic and acidic residues" evidence="1">
    <location>
        <begin position="100"/>
        <end position="115"/>
    </location>
</feature>
<sequence length="126" mass="14040">MVVAAKAYNGSRCISKVRRQNRDRGPAAEETGRKGAKCVIYEGGQEWVEGQVEKKGAALSYFWRKPSAWKAQEYKRIEEKKVIGEAKKIIQSEVGGSDRAMGKGEKTKRSTHKLEGIVMPLKESSP</sequence>
<protein>
    <submittedName>
        <fullName evidence="2">Uncharacterized protein</fullName>
    </submittedName>
</protein>
<accession>A0A0C3QDL2</accession>
<dbReference type="HOGENOM" id="CLU_1983208_0_0_1"/>
<dbReference type="AlphaFoldDB" id="A0A0C3QDL2"/>
<gene>
    <name evidence="2" type="ORF">M407DRAFT_242716</name>
</gene>
<reference evidence="3" key="2">
    <citation type="submission" date="2015-01" db="EMBL/GenBank/DDBJ databases">
        <title>Evolutionary Origins and Diversification of the Mycorrhizal Mutualists.</title>
        <authorList>
            <consortium name="DOE Joint Genome Institute"/>
            <consortium name="Mycorrhizal Genomics Consortium"/>
            <person name="Kohler A."/>
            <person name="Kuo A."/>
            <person name="Nagy L.G."/>
            <person name="Floudas D."/>
            <person name="Copeland A."/>
            <person name="Barry K.W."/>
            <person name="Cichocki N."/>
            <person name="Veneault-Fourrey C."/>
            <person name="LaButti K."/>
            <person name="Lindquist E.A."/>
            <person name="Lipzen A."/>
            <person name="Lundell T."/>
            <person name="Morin E."/>
            <person name="Murat C."/>
            <person name="Riley R."/>
            <person name="Ohm R."/>
            <person name="Sun H."/>
            <person name="Tunlid A."/>
            <person name="Henrissat B."/>
            <person name="Grigoriev I.V."/>
            <person name="Hibbett D.S."/>
            <person name="Martin F."/>
        </authorList>
    </citation>
    <scope>NUCLEOTIDE SEQUENCE [LARGE SCALE GENOMIC DNA]</scope>
    <source>
        <strain evidence="3">MUT 4182</strain>
    </source>
</reference>
<evidence type="ECO:0000256" key="1">
    <source>
        <dbReference type="SAM" id="MobiDB-lite"/>
    </source>
</evidence>
<evidence type="ECO:0000313" key="3">
    <source>
        <dbReference type="Proteomes" id="UP000054248"/>
    </source>
</evidence>
<feature type="region of interest" description="Disordered" evidence="1">
    <location>
        <begin position="94"/>
        <end position="126"/>
    </location>
</feature>
<reference evidence="2 3" key="1">
    <citation type="submission" date="2014-04" db="EMBL/GenBank/DDBJ databases">
        <authorList>
            <consortium name="DOE Joint Genome Institute"/>
            <person name="Kuo A."/>
            <person name="Girlanda M."/>
            <person name="Perotto S."/>
            <person name="Kohler A."/>
            <person name="Nagy L.G."/>
            <person name="Floudas D."/>
            <person name="Copeland A."/>
            <person name="Barry K.W."/>
            <person name="Cichocki N."/>
            <person name="Veneault-Fourrey C."/>
            <person name="LaButti K."/>
            <person name="Lindquist E.A."/>
            <person name="Lipzen A."/>
            <person name="Lundell T."/>
            <person name="Morin E."/>
            <person name="Murat C."/>
            <person name="Sun H."/>
            <person name="Tunlid A."/>
            <person name="Henrissat B."/>
            <person name="Grigoriev I.V."/>
            <person name="Hibbett D.S."/>
            <person name="Martin F."/>
            <person name="Nordberg H.P."/>
            <person name="Cantor M.N."/>
            <person name="Hua S.X."/>
        </authorList>
    </citation>
    <scope>NUCLEOTIDE SEQUENCE [LARGE SCALE GENOMIC DNA]</scope>
    <source>
        <strain evidence="2 3">MUT 4182</strain>
    </source>
</reference>